<dbReference type="InterPro" id="IPR003594">
    <property type="entry name" value="HATPase_dom"/>
</dbReference>
<dbReference type="Gene3D" id="6.10.340.10">
    <property type="match status" value="1"/>
</dbReference>
<dbReference type="PROSITE" id="PS50109">
    <property type="entry name" value="HIS_KIN"/>
    <property type="match status" value="1"/>
</dbReference>
<evidence type="ECO:0000259" key="13">
    <source>
        <dbReference type="PROSITE" id="PS50885"/>
    </source>
</evidence>
<dbReference type="InterPro" id="IPR003661">
    <property type="entry name" value="HisK_dim/P_dom"/>
</dbReference>
<evidence type="ECO:0000256" key="11">
    <source>
        <dbReference type="SAM" id="Phobius"/>
    </source>
</evidence>
<dbReference type="InterPro" id="IPR036097">
    <property type="entry name" value="HisK_dim/P_sf"/>
</dbReference>
<keyword evidence="8 11" id="KW-1133">Transmembrane helix</keyword>
<dbReference type="Pfam" id="PF00672">
    <property type="entry name" value="HAMP"/>
    <property type="match status" value="1"/>
</dbReference>
<dbReference type="InterPro" id="IPR003660">
    <property type="entry name" value="HAMP_dom"/>
</dbReference>
<dbReference type="Gene3D" id="3.30.565.10">
    <property type="entry name" value="Histidine kinase-like ATPase, C-terminal domain"/>
    <property type="match status" value="1"/>
</dbReference>
<dbReference type="RefSeq" id="WP_213235999.1">
    <property type="nucleotide sequence ID" value="NZ_JAHBCL010000008.1"/>
</dbReference>
<dbReference type="SUPFAM" id="SSF47384">
    <property type="entry name" value="Homodimeric domain of signal transducing histidine kinase"/>
    <property type="match status" value="1"/>
</dbReference>
<evidence type="ECO:0000256" key="8">
    <source>
        <dbReference type="ARBA" id="ARBA00022989"/>
    </source>
</evidence>
<dbReference type="Gene3D" id="1.10.287.130">
    <property type="match status" value="1"/>
</dbReference>
<dbReference type="SMART" id="SM00304">
    <property type="entry name" value="HAMP"/>
    <property type="match status" value="1"/>
</dbReference>
<evidence type="ECO:0000256" key="2">
    <source>
        <dbReference type="ARBA" id="ARBA00004141"/>
    </source>
</evidence>
<dbReference type="Pfam" id="PF02518">
    <property type="entry name" value="HATPase_c"/>
    <property type="match status" value="1"/>
</dbReference>
<sequence>MRNVVIFASPPEYTPKDQTIVKICNAIQIGSIPVFFGVCIVLAALLFYRNKLKKPIELLNEASDKIAAADLDFHLFYDSNDEMGQLCASFETMRGALDENNRTMWRAMEERKRLNATFSHDLRTPLTVLRGYTDFLKNYLPQGKVSKEKLLSTISTMSGHIDRLEKYTCQMSEIQKLEDITFNPQNVEIHTLVRQFKSTAELLSQNTELILSFADETKGSHMMLDTALIMRVYENLISNAIRYAKSTVSVDIKSADRMLLIDIADDGQGFSEEDLQMALKPYYQRKSGGAELHFGLGLYISKILCEKHGGIIIIGNTQSRGATVAASFMAK</sequence>
<dbReference type="SMART" id="SM00387">
    <property type="entry name" value="HATPase_c"/>
    <property type="match status" value="1"/>
</dbReference>
<feature type="transmembrane region" description="Helical" evidence="11">
    <location>
        <begin position="20"/>
        <end position="48"/>
    </location>
</feature>
<evidence type="ECO:0000313" key="14">
    <source>
        <dbReference type="EMBL" id="MBS7526216.1"/>
    </source>
</evidence>
<keyword evidence="15" id="KW-1185">Reference proteome</keyword>
<keyword evidence="5" id="KW-0808">Transferase</keyword>
<comment type="catalytic activity">
    <reaction evidence="1">
        <text>ATP + protein L-histidine = ADP + protein N-phospho-L-histidine.</text>
        <dbReference type="EC" id="2.7.13.3"/>
    </reaction>
</comment>
<dbReference type="CDD" id="cd06225">
    <property type="entry name" value="HAMP"/>
    <property type="match status" value="1"/>
</dbReference>
<dbReference type="PANTHER" id="PTHR45528:SF8">
    <property type="entry name" value="HISTIDINE KINASE"/>
    <property type="match status" value="1"/>
</dbReference>
<accession>A0ABS5PNQ8</accession>
<dbReference type="InterPro" id="IPR036890">
    <property type="entry name" value="HATPase_C_sf"/>
</dbReference>
<organism evidence="14 15">
    <name type="scientific">Fusibacter paucivorans</name>
    <dbReference type="NCBI Taxonomy" id="76009"/>
    <lineage>
        <taxon>Bacteria</taxon>
        <taxon>Bacillati</taxon>
        <taxon>Bacillota</taxon>
        <taxon>Clostridia</taxon>
        <taxon>Eubacteriales</taxon>
        <taxon>Eubacteriales Family XII. Incertae Sedis</taxon>
        <taxon>Fusibacter</taxon>
    </lineage>
</organism>
<dbReference type="Proteomes" id="UP000746471">
    <property type="component" value="Unassembled WGS sequence"/>
</dbReference>
<dbReference type="InterPro" id="IPR005467">
    <property type="entry name" value="His_kinase_dom"/>
</dbReference>
<keyword evidence="6 11" id="KW-0812">Transmembrane</keyword>
<evidence type="ECO:0000256" key="4">
    <source>
        <dbReference type="ARBA" id="ARBA00022553"/>
    </source>
</evidence>
<evidence type="ECO:0000256" key="7">
    <source>
        <dbReference type="ARBA" id="ARBA00022777"/>
    </source>
</evidence>
<evidence type="ECO:0000259" key="12">
    <source>
        <dbReference type="PROSITE" id="PS50109"/>
    </source>
</evidence>
<dbReference type="SMART" id="SM00388">
    <property type="entry name" value="HisKA"/>
    <property type="match status" value="1"/>
</dbReference>
<keyword evidence="9" id="KW-0902">Two-component regulatory system</keyword>
<evidence type="ECO:0000256" key="1">
    <source>
        <dbReference type="ARBA" id="ARBA00000085"/>
    </source>
</evidence>
<evidence type="ECO:0000256" key="10">
    <source>
        <dbReference type="ARBA" id="ARBA00023136"/>
    </source>
</evidence>
<proteinExistence type="predicted"/>
<dbReference type="GO" id="GO:0016301">
    <property type="term" value="F:kinase activity"/>
    <property type="evidence" value="ECO:0007669"/>
    <property type="project" value="UniProtKB-KW"/>
</dbReference>
<dbReference type="InterPro" id="IPR050398">
    <property type="entry name" value="HssS/ArlS-like"/>
</dbReference>
<reference evidence="14 15" key="1">
    <citation type="submission" date="2021-05" db="EMBL/GenBank/DDBJ databases">
        <title>Fusibacter ferrireducens sp. nov., an anaerobic, sulfur- and Fe-reducing bacterium isolated from the mangrove sediment.</title>
        <authorList>
            <person name="Qiu D."/>
        </authorList>
    </citation>
    <scope>NUCLEOTIDE SEQUENCE [LARGE SCALE GENOMIC DNA]</scope>
    <source>
        <strain evidence="14 15">DSM 12116</strain>
    </source>
</reference>
<feature type="domain" description="HAMP" evidence="13">
    <location>
        <begin position="50"/>
        <end position="102"/>
    </location>
</feature>
<dbReference type="PROSITE" id="PS50885">
    <property type="entry name" value="HAMP"/>
    <property type="match status" value="1"/>
</dbReference>
<comment type="subcellular location">
    <subcellularLocation>
        <location evidence="2">Membrane</location>
        <topology evidence="2">Multi-pass membrane protein</topology>
    </subcellularLocation>
</comment>
<dbReference type="EC" id="2.7.13.3" evidence="3"/>
<gene>
    <name evidence="14" type="ORF">KHM83_05970</name>
</gene>
<dbReference type="CDD" id="cd00082">
    <property type="entry name" value="HisKA"/>
    <property type="match status" value="1"/>
</dbReference>
<evidence type="ECO:0000256" key="3">
    <source>
        <dbReference type="ARBA" id="ARBA00012438"/>
    </source>
</evidence>
<evidence type="ECO:0000256" key="5">
    <source>
        <dbReference type="ARBA" id="ARBA00022679"/>
    </source>
</evidence>
<dbReference type="EMBL" id="JAHBCL010000008">
    <property type="protein sequence ID" value="MBS7526216.1"/>
    <property type="molecule type" value="Genomic_DNA"/>
</dbReference>
<comment type="caution">
    <text evidence="14">The sequence shown here is derived from an EMBL/GenBank/DDBJ whole genome shotgun (WGS) entry which is preliminary data.</text>
</comment>
<dbReference type="SUPFAM" id="SSF55874">
    <property type="entry name" value="ATPase domain of HSP90 chaperone/DNA topoisomerase II/histidine kinase"/>
    <property type="match status" value="1"/>
</dbReference>
<name>A0ABS5PNQ8_9FIRM</name>
<evidence type="ECO:0000313" key="15">
    <source>
        <dbReference type="Proteomes" id="UP000746471"/>
    </source>
</evidence>
<protein>
    <recommendedName>
        <fullName evidence="3">histidine kinase</fullName>
        <ecNumber evidence="3">2.7.13.3</ecNumber>
    </recommendedName>
</protein>
<evidence type="ECO:0000256" key="6">
    <source>
        <dbReference type="ARBA" id="ARBA00022692"/>
    </source>
</evidence>
<keyword evidence="10 11" id="KW-0472">Membrane</keyword>
<keyword evidence="4" id="KW-0597">Phosphoprotein</keyword>
<dbReference type="Pfam" id="PF00512">
    <property type="entry name" value="HisKA"/>
    <property type="match status" value="1"/>
</dbReference>
<feature type="domain" description="Histidine kinase" evidence="12">
    <location>
        <begin position="117"/>
        <end position="331"/>
    </location>
</feature>
<evidence type="ECO:0000256" key="9">
    <source>
        <dbReference type="ARBA" id="ARBA00023012"/>
    </source>
</evidence>
<dbReference type="PANTHER" id="PTHR45528">
    <property type="entry name" value="SENSOR HISTIDINE KINASE CPXA"/>
    <property type="match status" value="1"/>
</dbReference>
<keyword evidence="7 14" id="KW-0418">Kinase</keyword>
<dbReference type="SUPFAM" id="SSF158472">
    <property type="entry name" value="HAMP domain-like"/>
    <property type="match status" value="1"/>
</dbReference>